<reference evidence="19" key="1">
    <citation type="submission" date="2018-12" db="EMBL/GenBank/DDBJ databases">
        <title>Complete mitochondrial genome of Argyroneta aquatica.</title>
        <authorList>
            <person name="Choi E.H."/>
            <person name="Hwang U.W."/>
        </authorList>
    </citation>
    <scope>NUCLEOTIDE SEQUENCE</scope>
</reference>
<comment type="similarity">
    <text evidence="3 17">Belongs to the complex I subunit 4 family.</text>
</comment>
<evidence type="ECO:0000256" key="1">
    <source>
        <dbReference type="ARBA" id="ARBA00003257"/>
    </source>
</evidence>
<evidence type="ECO:0000256" key="12">
    <source>
        <dbReference type="ARBA" id="ARBA00023027"/>
    </source>
</evidence>
<keyword evidence="10 17" id="KW-0249">Electron transport</keyword>
<comment type="subcellular location">
    <subcellularLocation>
        <location evidence="2 17">Mitochondrion membrane</location>
        <topology evidence="2 17">Multi-pass membrane protein</topology>
    </subcellularLocation>
</comment>
<feature type="transmembrane region" description="Helical" evidence="17">
    <location>
        <begin position="404"/>
        <end position="421"/>
    </location>
</feature>
<evidence type="ECO:0000256" key="9">
    <source>
        <dbReference type="ARBA" id="ARBA00022967"/>
    </source>
</evidence>
<feature type="transmembrane region" description="Helical" evidence="17">
    <location>
        <begin position="52"/>
        <end position="69"/>
    </location>
</feature>
<evidence type="ECO:0000256" key="6">
    <source>
        <dbReference type="ARBA" id="ARBA00022448"/>
    </source>
</evidence>
<feature type="transmembrane region" description="Helical" evidence="17">
    <location>
        <begin position="7"/>
        <end position="32"/>
    </location>
</feature>
<comment type="function">
    <text evidence="17">Core subunit of the mitochondrial membrane respiratory chain NADH dehydrogenase (Complex I) which catalyzes electron transfer from NADH through the respiratory chain, using ubiquinone as an electron acceptor. Essential for the catalytic activity and assembly of complex I.</text>
</comment>
<proteinExistence type="inferred from homology"/>
<evidence type="ECO:0000256" key="4">
    <source>
        <dbReference type="ARBA" id="ARBA00012944"/>
    </source>
</evidence>
<keyword evidence="8 17" id="KW-0812">Transmembrane</keyword>
<geneLocation type="mitochondrion" evidence="19"/>
<name>A0A6G7IT79_ARGAQ</name>
<evidence type="ECO:0000256" key="8">
    <source>
        <dbReference type="ARBA" id="ARBA00022692"/>
    </source>
</evidence>
<evidence type="ECO:0000256" key="11">
    <source>
        <dbReference type="ARBA" id="ARBA00022989"/>
    </source>
</evidence>
<dbReference type="InterPro" id="IPR001750">
    <property type="entry name" value="ND/Mrp_TM"/>
</dbReference>
<sequence length="426" mass="48277">MMKMLCPLLFILVPQNIYIYLSIIPLLSMMLLFKFPFNEMHTPNFLMNYDNLSMMMILLSLSSTLLIVLSSNQLKEIQSMIFLILLTLTLTFSFSNMFLFYVMFETVLIPTMILITKSGKQPERLQAGIYLIIYTITASLPLLISILMMKTNSSFSLSFLTLSDHKLSILMTMAFLVKMPMFMTHLWLPKAHVEAPLEGSMILAAILLKLGGYGLIKIIPICASNIQPMKFWIVSISILGASITSLNCIRQKDMKALIAYSSVTHMSLTLASIFTLNYMGLTGAILMMMAHGLSSSALFLLVNDLYTKIHSRNIILFKGLISISPNITFWWFMFTAINMSAPPSINTASEVFILSSLVMWDNFNIMPLIMVSFLSASFSISLFINITHNKNEMFFFKSSSHKIFLTLFLHLSPLILLIMKMETMTL</sequence>
<dbReference type="GO" id="GO:0015990">
    <property type="term" value="P:electron transport coupled proton transport"/>
    <property type="evidence" value="ECO:0007669"/>
    <property type="project" value="TreeGrafter"/>
</dbReference>
<keyword evidence="12 17" id="KW-0520">NAD</keyword>
<keyword evidence="15 17" id="KW-0472">Membrane</keyword>
<dbReference type="GO" id="GO:0031966">
    <property type="term" value="C:mitochondrial membrane"/>
    <property type="evidence" value="ECO:0007669"/>
    <property type="project" value="UniProtKB-SubCell"/>
</dbReference>
<feature type="transmembrane region" description="Helical" evidence="17">
    <location>
        <begin position="365"/>
        <end position="384"/>
    </location>
</feature>
<keyword evidence="11 17" id="KW-1133">Transmembrane helix</keyword>
<dbReference type="GO" id="GO:0003954">
    <property type="term" value="F:NADH dehydrogenase activity"/>
    <property type="evidence" value="ECO:0007669"/>
    <property type="project" value="TreeGrafter"/>
</dbReference>
<dbReference type="PRINTS" id="PR01437">
    <property type="entry name" value="NUOXDRDTASE4"/>
</dbReference>
<evidence type="ECO:0000256" key="15">
    <source>
        <dbReference type="ARBA" id="ARBA00023136"/>
    </source>
</evidence>
<dbReference type="EMBL" id="MK256613">
    <property type="protein sequence ID" value="QII41609.1"/>
    <property type="molecule type" value="Genomic_DNA"/>
</dbReference>
<dbReference type="GO" id="GO:0042773">
    <property type="term" value="P:ATP synthesis coupled electron transport"/>
    <property type="evidence" value="ECO:0007669"/>
    <property type="project" value="InterPro"/>
</dbReference>
<keyword evidence="9" id="KW-1278">Translocase</keyword>
<evidence type="ECO:0000256" key="10">
    <source>
        <dbReference type="ARBA" id="ARBA00022982"/>
    </source>
</evidence>
<evidence type="ECO:0000256" key="16">
    <source>
        <dbReference type="ARBA" id="ARBA00049551"/>
    </source>
</evidence>
<dbReference type="GO" id="GO:0048039">
    <property type="term" value="F:ubiquinone binding"/>
    <property type="evidence" value="ECO:0007669"/>
    <property type="project" value="TreeGrafter"/>
</dbReference>
<dbReference type="PANTHER" id="PTHR43507">
    <property type="entry name" value="NADH-UBIQUINONE OXIDOREDUCTASE CHAIN 4"/>
    <property type="match status" value="1"/>
</dbReference>
<dbReference type="PANTHER" id="PTHR43507:SF20">
    <property type="entry name" value="NADH-UBIQUINONE OXIDOREDUCTASE CHAIN 4"/>
    <property type="match status" value="1"/>
</dbReference>
<evidence type="ECO:0000259" key="18">
    <source>
        <dbReference type="Pfam" id="PF00361"/>
    </source>
</evidence>
<feature type="transmembrane region" description="Helical" evidence="17">
    <location>
        <begin position="281"/>
        <end position="302"/>
    </location>
</feature>
<evidence type="ECO:0000256" key="14">
    <source>
        <dbReference type="ARBA" id="ARBA00023128"/>
    </source>
</evidence>
<evidence type="ECO:0000313" key="19">
    <source>
        <dbReference type="EMBL" id="QII41609.1"/>
    </source>
</evidence>
<feature type="transmembrane region" description="Helical" evidence="17">
    <location>
        <begin position="169"/>
        <end position="188"/>
    </location>
</feature>
<accession>A0A6G7IT79</accession>
<feature type="transmembrane region" description="Helical" evidence="17">
    <location>
        <begin position="200"/>
        <end position="219"/>
    </location>
</feature>
<evidence type="ECO:0000256" key="2">
    <source>
        <dbReference type="ARBA" id="ARBA00004225"/>
    </source>
</evidence>
<dbReference type="GO" id="GO:0008137">
    <property type="term" value="F:NADH dehydrogenase (ubiquinone) activity"/>
    <property type="evidence" value="ECO:0007669"/>
    <property type="project" value="UniProtKB-UniRule"/>
</dbReference>
<dbReference type="InterPro" id="IPR003918">
    <property type="entry name" value="NADH_UbQ_OxRdtase"/>
</dbReference>
<comment type="catalytic activity">
    <reaction evidence="16 17">
        <text>a ubiquinone + NADH + 5 H(+)(in) = a ubiquinol + NAD(+) + 4 H(+)(out)</text>
        <dbReference type="Rhea" id="RHEA:29091"/>
        <dbReference type="Rhea" id="RHEA-COMP:9565"/>
        <dbReference type="Rhea" id="RHEA-COMP:9566"/>
        <dbReference type="ChEBI" id="CHEBI:15378"/>
        <dbReference type="ChEBI" id="CHEBI:16389"/>
        <dbReference type="ChEBI" id="CHEBI:17976"/>
        <dbReference type="ChEBI" id="CHEBI:57540"/>
        <dbReference type="ChEBI" id="CHEBI:57945"/>
        <dbReference type="EC" id="7.1.1.2"/>
    </reaction>
</comment>
<evidence type="ECO:0000256" key="7">
    <source>
        <dbReference type="ARBA" id="ARBA00022660"/>
    </source>
</evidence>
<feature type="domain" description="NADH:quinone oxidoreductase/Mrp antiporter transmembrane" evidence="18">
    <location>
        <begin position="96"/>
        <end position="373"/>
    </location>
</feature>
<evidence type="ECO:0000256" key="17">
    <source>
        <dbReference type="RuleBase" id="RU003297"/>
    </source>
</evidence>
<evidence type="ECO:0000256" key="3">
    <source>
        <dbReference type="ARBA" id="ARBA00009025"/>
    </source>
</evidence>
<evidence type="ECO:0000256" key="5">
    <source>
        <dbReference type="ARBA" id="ARBA00021006"/>
    </source>
</evidence>
<dbReference type="Pfam" id="PF00361">
    <property type="entry name" value="Proton_antipo_M"/>
    <property type="match status" value="1"/>
</dbReference>
<protein>
    <recommendedName>
        <fullName evidence="5 17">NADH-ubiquinone oxidoreductase chain 4</fullName>
        <ecNumber evidence="4 17">7.1.1.2</ecNumber>
    </recommendedName>
</protein>
<dbReference type="EC" id="7.1.1.2" evidence="4 17"/>
<keyword evidence="13 17" id="KW-0830">Ubiquinone</keyword>
<feature type="transmembrane region" description="Helical" evidence="17">
    <location>
        <begin position="256"/>
        <end position="275"/>
    </location>
</feature>
<keyword evidence="6 17" id="KW-0813">Transport</keyword>
<comment type="function">
    <text evidence="1">Core subunit of the mitochondrial membrane respiratory chain NADH dehydrogenase (Complex I) that is believed to belong to the minimal assembly required for catalysis. Complex I functions in the transfer of electrons from NADH to the respiratory chain. The immediate electron acceptor for the enzyme is believed to be ubiquinone.</text>
</comment>
<dbReference type="AlphaFoldDB" id="A0A6G7IT79"/>
<feature type="transmembrane region" description="Helical" evidence="17">
    <location>
        <begin position="314"/>
        <end position="333"/>
    </location>
</feature>
<gene>
    <name evidence="19" type="primary">nad4</name>
</gene>
<organism evidence="19">
    <name type="scientific">Argyroneta aquatica</name>
    <name type="common">Water spider</name>
    <name type="synonym">Araneus aquaticus</name>
    <dbReference type="NCBI Taxonomy" id="375087"/>
    <lineage>
        <taxon>Eukaryota</taxon>
        <taxon>Metazoa</taxon>
        <taxon>Ecdysozoa</taxon>
        <taxon>Arthropoda</taxon>
        <taxon>Chelicerata</taxon>
        <taxon>Arachnida</taxon>
        <taxon>Araneae</taxon>
        <taxon>Araneomorphae</taxon>
        <taxon>Entelegynae</taxon>
        <taxon>Dictynoidea</taxon>
        <taxon>Dictynidae</taxon>
        <taxon>Argyroneta</taxon>
    </lineage>
</organism>
<keyword evidence="14 17" id="KW-0496">Mitochondrion</keyword>
<evidence type="ECO:0000256" key="13">
    <source>
        <dbReference type="ARBA" id="ARBA00023075"/>
    </source>
</evidence>
<keyword evidence="7 17" id="KW-0679">Respiratory chain</keyword>
<feature type="transmembrane region" description="Helical" evidence="17">
    <location>
        <begin position="127"/>
        <end position="149"/>
    </location>
</feature>